<dbReference type="Proteomes" id="UP000198641">
    <property type="component" value="Unassembled WGS sequence"/>
</dbReference>
<evidence type="ECO:0000259" key="2">
    <source>
        <dbReference type="SMART" id="SM00849"/>
    </source>
</evidence>
<gene>
    <name evidence="4" type="ORF">SAMN05216571_101151</name>
</gene>
<evidence type="ECO:0000256" key="1">
    <source>
        <dbReference type="ARBA" id="ARBA00022801"/>
    </source>
</evidence>
<dbReference type="GO" id="GO:0004521">
    <property type="term" value="F:RNA endonuclease activity"/>
    <property type="evidence" value="ECO:0007669"/>
    <property type="project" value="TreeGrafter"/>
</dbReference>
<feature type="domain" description="Beta-Casp" evidence="3">
    <location>
        <begin position="261"/>
        <end position="389"/>
    </location>
</feature>
<dbReference type="Pfam" id="PF07521">
    <property type="entry name" value="RMMBL"/>
    <property type="match status" value="1"/>
</dbReference>
<dbReference type="SMART" id="SM00849">
    <property type="entry name" value="Lactamase_B"/>
    <property type="match status" value="1"/>
</dbReference>
<dbReference type="InterPro" id="IPR001279">
    <property type="entry name" value="Metallo-B-lactamas"/>
</dbReference>
<feature type="domain" description="Metallo-beta-lactamase" evidence="2">
    <location>
        <begin position="4"/>
        <end position="256"/>
    </location>
</feature>
<dbReference type="GO" id="GO:0016787">
    <property type="term" value="F:hydrolase activity"/>
    <property type="evidence" value="ECO:0007669"/>
    <property type="project" value="UniProtKB-KW"/>
</dbReference>
<dbReference type="PANTHER" id="PTHR11203:SF37">
    <property type="entry name" value="INTEGRATOR COMPLEX SUBUNIT 11"/>
    <property type="match status" value="1"/>
</dbReference>
<keyword evidence="1" id="KW-0378">Hydrolase</keyword>
<dbReference type="AlphaFoldDB" id="A0A1G7MZW7"/>
<dbReference type="EMBL" id="FNCI01000001">
    <property type="protein sequence ID" value="SDF67252.1"/>
    <property type="molecule type" value="Genomic_DNA"/>
</dbReference>
<organism evidence="4 5">
    <name type="scientific">Onishia taeanensis</name>
    <dbReference type="NCBI Taxonomy" id="284577"/>
    <lineage>
        <taxon>Bacteria</taxon>
        <taxon>Pseudomonadati</taxon>
        <taxon>Pseudomonadota</taxon>
        <taxon>Gammaproteobacteria</taxon>
        <taxon>Oceanospirillales</taxon>
        <taxon>Halomonadaceae</taxon>
        <taxon>Onishia</taxon>
    </lineage>
</organism>
<dbReference type="InterPro" id="IPR050698">
    <property type="entry name" value="MBL"/>
</dbReference>
<sequence length="472" mass="51792">MSTLTFLGAVGEVTGSRYLIEVDADGEGVPARRVLLECGMHQGGEDAERINAEPFGRLADTLDEVVISHGHLDHCGLLPKLVREGYRGAIHCTPGTKALLEITLADSAFIMAKDVEWENRWRHRAGKPLLKPLYDIDDVERTLDLCQIHPFGQPATLAGGVVLVYHDAGHILGSAIVELAIPSGGRTRRLVFSGDLGNPESALMKDPDIQRDADLVLLESTYGDRDHRPLKETIEEFAEVLDAAFEDGGNVLIPAFAIGRTQEILYHLSMLYHQGRLRQQRIFLDSPMAIRVTELYERRRSTLDPEDLHALNVAAHGDPEQYLPGLRLTRSVEESMAINRIRGGAVIIAGAGMCNGGRILHHFRYNLEHPSTRVVIVGFQAAGTNGRRLVDGASHLKVLGRELKVKAHIHTIGGFSAHAGQTELVAWAGAFRDCPRFYLVHGEPAAQLALQQVLATSGIEAEIPVYQQCIEL</sequence>
<dbReference type="SUPFAM" id="SSF56281">
    <property type="entry name" value="Metallo-hydrolase/oxidoreductase"/>
    <property type="match status" value="1"/>
</dbReference>
<dbReference type="RefSeq" id="WP_092522109.1">
    <property type="nucleotide sequence ID" value="NZ_FNCI01000001.1"/>
</dbReference>
<proteinExistence type="predicted"/>
<reference evidence="4 5" key="1">
    <citation type="submission" date="2016-10" db="EMBL/GenBank/DDBJ databases">
        <authorList>
            <person name="de Groot N.N."/>
        </authorList>
    </citation>
    <scope>NUCLEOTIDE SEQUENCE [LARGE SCALE GENOMIC DNA]</scope>
    <source>
        <strain evidence="4 5">BH539</strain>
    </source>
</reference>
<dbReference type="Pfam" id="PF12706">
    <property type="entry name" value="Lactamase_B_2"/>
    <property type="match status" value="1"/>
</dbReference>
<dbReference type="Gene3D" id="3.40.50.10890">
    <property type="match status" value="1"/>
</dbReference>
<dbReference type="PANTHER" id="PTHR11203">
    <property type="entry name" value="CLEAVAGE AND POLYADENYLATION SPECIFICITY FACTOR FAMILY MEMBER"/>
    <property type="match status" value="1"/>
</dbReference>
<protein>
    <submittedName>
        <fullName evidence="4">Metallo-beta-lactamase family protein</fullName>
    </submittedName>
</protein>
<keyword evidence="5" id="KW-1185">Reference proteome</keyword>
<dbReference type="InterPro" id="IPR022712">
    <property type="entry name" value="Beta_Casp"/>
</dbReference>
<dbReference type="Gene3D" id="3.60.15.10">
    <property type="entry name" value="Ribonuclease Z/Hydroxyacylglutathione hydrolase-like"/>
    <property type="match status" value="1"/>
</dbReference>
<dbReference type="SMART" id="SM01027">
    <property type="entry name" value="Beta-Casp"/>
    <property type="match status" value="1"/>
</dbReference>
<dbReference type="InterPro" id="IPR036866">
    <property type="entry name" value="RibonucZ/Hydroxyglut_hydro"/>
</dbReference>
<dbReference type="CDD" id="cd16295">
    <property type="entry name" value="TTHA0252-CPSF-like_MBL-fold"/>
    <property type="match status" value="1"/>
</dbReference>
<dbReference type="STRING" id="284577.SAMN05216571_101151"/>
<dbReference type="Pfam" id="PF10996">
    <property type="entry name" value="Beta-Casp"/>
    <property type="match status" value="1"/>
</dbReference>
<evidence type="ECO:0000259" key="3">
    <source>
        <dbReference type="SMART" id="SM01027"/>
    </source>
</evidence>
<dbReference type="OrthoDB" id="9803916at2"/>
<name>A0A1G7MZW7_9GAMM</name>
<evidence type="ECO:0000313" key="5">
    <source>
        <dbReference type="Proteomes" id="UP000198641"/>
    </source>
</evidence>
<dbReference type="InterPro" id="IPR011108">
    <property type="entry name" value="RMMBL"/>
</dbReference>
<accession>A0A1G7MZW7</accession>
<evidence type="ECO:0000313" key="4">
    <source>
        <dbReference type="EMBL" id="SDF67252.1"/>
    </source>
</evidence>